<proteinExistence type="predicted"/>
<sequence length="81" mass="9076">MQPTIIGLDLAKMIFQVHCVDAAGKIVLTRRLRRDGVLSFFANLSACVVGMEACATARYWGREITKLGHTVRLMPLRYVKP</sequence>
<reference evidence="1 2" key="1">
    <citation type="submission" date="2018-09" db="EMBL/GenBank/DDBJ databases">
        <authorList>
            <person name="Zhu H."/>
        </authorList>
    </citation>
    <scope>NUCLEOTIDE SEQUENCE [LARGE SCALE GENOMIC DNA]</scope>
    <source>
        <strain evidence="1 2">K2W22B-5</strain>
    </source>
</reference>
<dbReference type="OrthoDB" id="5289737at2"/>
<gene>
    <name evidence="1" type="ORF">D3877_08750</name>
</gene>
<keyword evidence="2" id="KW-1185">Reference proteome</keyword>
<protein>
    <submittedName>
        <fullName evidence="1">Transposase</fullName>
    </submittedName>
</protein>
<dbReference type="AlphaFoldDB" id="A0A418W3L2"/>
<name>A0A418W3L2_9PROT</name>
<comment type="caution">
    <text evidence="1">The sequence shown here is derived from an EMBL/GenBank/DDBJ whole genome shotgun (WGS) entry which is preliminary data.</text>
</comment>
<dbReference type="Proteomes" id="UP000283458">
    <property type="component" value="Unassembled WGS sequence"/>
</dbReference>
<evidence type="ECO:0000313" key="2">
    <source>
        <dbReference type="Proteomes" id="UP000283458"/>
    </source>
</evidence>
<dbReference type="EMBL" id="QYUL01000001">
    <property type="protein sequence ID" value="RJF84587.1"/>
    <property type="molecule type" value="Genomic_DNA"/>
</dbReference>
<organism evidence="1 2">
    <name type="scientific">Azospirillum cavernae</name>
    <dbReference type="NCBI Taxonomy" id="2320860"/>
    <lineage>
        <taxon>Bacteria</taxon>
        <taxon>Pseudomonadati</taxon>
        <taxon>Pseudomonadota</taxon>
        <taxon>Alphaproteobacteria</taxon>
        <taxon>Rhodospirillales</taxon>
        <taxon>Azospirillaceae</taxon>
        <taxon>Azospirillum</taxon>
    </lineage>
</organism>
<accession>A0A418W3L2</accession>
<evidence type="ECO:0000313" key="1">
    <source>
        <dbReference type="EMBL" id="RJF84587.1"/>
    </source>
</evidence>